<feature type="compositionally biased region" description="Basic and acidic residues" evidence="5">
    <location>
        <begin position="1817"/>
        <end position="1832"/>
    </location>
</feature>
<feature type="compositionally biased region" description="Basic and acidic residues" evidence="5">
    <location>
        <begin position="1"/>
        <end position="10"/>
    </location>
</feature>
<protein>
    <recommendedName>
        <fullName evidence="6">NUA/TPR/MLP1-2-like domain-containing protein</fullName>
    </recommendedName>
</protein>
<evidence type="ECO:0000256" key="2">
    <source>
        <dbReference type="ARBA" id="ARBA00023054"/>
    </source>
</evidence>
<dbReference type="GO" id="GO:0006406">
    <property type="term" value="P:mRNA export from nucleus"/>
    <property type="evidence" value="ECO:0007669"/>
    <property type="project" value="TreeGrafter"/>
</dbReference>
<feature type="compositionally biased region" description="Basic and acidic residues" evidence="5">
    <location>
        <begin position="76"/>
        <end position="88"/>
    </location>
</feature>
<feature type="coiled-coil region" evidence="4">
    <location>
        <begin position="1252"/>
        <end position="1279"/>
    </location>
</feature>
<keyword evidence="2 4" id="KW-0175">Coiled coil</keyword>
<dbReference type="Proteomes" id="UP000307173">
    <property type="component" value="Unassembled WGS sequence"/>
</dbReference>
<dbReference type="GO" id="GO:0005643">
    <property type="term" value="C:nuclear pore"/>
    <property type="evidence" value="ECO:0007669"/>
    <property type="project" value="TreeGrafter"/>
</dbReference>
<feature type="domain" description="NUA/TPR/MLP1-2-like" evidence="6">
    <location>
        <begin position="607"/>
        <end position="717"/>
    </location>
</feature>
<feature type="coiled-coil region" evidence="4">
    <location>
        <begin position="236"/>
        <end position="496"/>
    </location>
</feature>
<keyword evidence="3" id="KW-0539">Nucleus</keyword>
<name>A0A4T0X386_9ASCO</name>
<evidence type="ECO:0000256" key="4">
    <source>
        <dbReference type="SAM" id="Coils"/>
    </source>
</evidence>
<evidence type="ECO:0000256" key="5">
    <source>
        <dbReference type="SAM" id="MobiDB-lite"/>
    </source>
</evidence>
<comment type="subcellular location">
    <subcellularLocation>
        <location evidence="1">Nucleus</location>
    </subcellularLocation>
</comment>
<accession>A0A4T0X386</accession>
<feature type="region of interest" description="Disordered" evidence="5">
    <location>
        <begin position="1793"/>
        <end position="1832"/>
    </location>
</feature>
<dbReference type="PANTHER" id="PTHR18898:SF2">
    <property type="entry name" value="NUCLEOPROTEIN TPR"/>
    <property type="match status" value="1"/>
</dbReference>
<dbReference type="Pfam" id="PF25785">
    <property type="entry name" value="TPR"/>
    <property type="match status" value="1"/>
</dbReference>
<feature type="coiled-coil region" evidence="4">
    <location>
        <begin position="1171"/>
        <end position="1205"/>
    </location>
</feature>
<feature type="region of interest" description="Disordered" evidence="5">
    <location>
        <begin position="1"/>
        <end position="45"/>
    </location>
</feature>
<feature type="coiled-coil region" evidence="4">
    <location>
        <begin position="1325"/>
        <end position="1733"/>
    </location>
</feature>
<feature type="coiled-coil region" evidence="4">
    <location>
        <begin position="1014"/>
        <end position="1082"/>
    </location>
</feature>
<feature type="coiled-coil region" evidence="4">
    <location>
        <begin position="732"/>
        <end position="805"/>
    </location>
</feature>
<dbReference type="Gene3D" id="1.10.287.1490">
    <property type="match status" value="1"/>
</dbReference>
<dbReference type="PANTHER" id="PTHR18898">
    <property type="entry name" value="NUCLEOPROTEIN TPR-RELATED"/>
    <property type="match status" value="1"/>
</dbReference>
<evidence type="ECO:0000313" key="8">
    <source>
        <dbReference type="Proteomes" id="UP000307173"/>
    </source>
</evidence>
<dbReference type="InterPro" id="IPR057974">
    <property type="entry name" value="NUA/TPR/MLP1-2-like_dom"/>
</dbReference>
<evidence type="ECO:0000313" key="7">
    <source>
        <dbReference type="EMBL" id="TID28815.1"/>
    </source>
</evidence>
<organism evidence="7 8">
    <name type="scientific">Pichia inconspicua</name>
    <dbReference type="NCBI Taxonomy" id="52247"/>
    <lineage>
        <taxon>Eukaryota</taxon>
        <taxon>Fungi</taxon>
        <taxon>Dikarya</taxon>
        <taxon>Ascomycota</taxon>
        <taxon>Saccharomycotina</taxon>
        <taxon>Pichiomycetes</taxon>
        <taxon>Pichiales</taxon>
        <taxon>Pichiaceae</taxon>
        <taxon>Pichia</taxon>
    </lineage>
</organism>
<comment type="caution">
    <text evidence="7">The sequence shown here is derived from an EMBL/GenBank/DDBJ whole genome shotgun (WGS) entry which is preliminary data.</text>
</comment>
<evidence type="ECO:0000256" key="1">
    <source>
        <dbReference type="ARBA" id="ARBA00004123"/>
    </source>
</evidence>
<feature type="coiled-coil region" evidence="4">
    <location>
        <begin position="1111"/>
        <end position="1145"/>
    </location>
</feature>
<proteinExistence type="predicted"/>
<reference evidence="7 8" key="1">
    <citation type="journal article" date="2019" name="Front. Genet.">
        <title>Whole-Genome Sequencing of the Opportunistic Yeast Pathogen Candida inconspicua Uncovers Its Hybrid Origin.</title>
        <authorList>
            <person name="Mixao V."/>
            <person name="Hansen A.P."/>
            <person name="Saus E."/>
            <person name="Boekhout T."/>
            <person name="Lass-Florl C."/>
            <person name="Gabaldon T."/>
        </authorList>
    </citation>
    <scope>NUCLEOTIDE SEQUENCE [LARGE SCALE GENOMIC DNA]</scope>
    <source>
        <strain evidence="7 8">CBS 180</strain>
    </source>
</reference>
<feature type="region of interest" description="Disordered" evidence="5">
    <location>
        <begin position="70"/>
        <end position="97"/>
    </location>
</feature>
<evidence type="ECO:0000259" key="6">
    <source>
        <dbReference type="Pfam" id="PF25785"/>
    </source>
</evidence>
<dbReference type="EMBL" id="SELW01000370">
    <property type="protein sequence ID" value="TID28815.1"/>
    <property type="molecule type" value="Genomic_DNA"/>
</dbReference>
<feature type="coiled-coil region" evidence="4">
    <location>
        <begin position="852"/>
        <end position="988"/>
    </location>
</feature>
<dbReference type="OrthoDB" id="343070at2759"/>
<feature type="compositionally biased region" description="Polar residues" evidence="5">
    <location>
        <begin position="1793"/>
        <end position="1808"/>
    </location>
</feature>
<feature type="compositionally biased region" description="Polar residues" evidence="5">
    <location>
        <begin position="13"/>
        <end position="29"/>
    </location>
</feature>
<evidence type="ECO:0000256" key="3">
    <source>
        <dbReference type="ARBA" id="ARBA00023242"/>
    </source>
</evidence>
<gene>
    <name evidence="7" type="ORF">CANINC_002334</name>
</gene>
<keyword evidence="8" id="KW-1185">Reference proteome</keyword>
<dbReference type="STRING" id="52247.A0A4T0X386"/>
<sequence>MDHQILKDAVEAQTVSPEESNPNDLGNGTNEEHIQLDEPGSSSECNADQQMLNVEHVIDENIVCQLEPESDCSHVPNDELKDTNHGDEMNNDSKGTEYNENYQKLVPVESSFIEPMQEETHSEENTPTTANRSLMKNDSDAYQNVPIESISPDEDFETVAAFYSLSNDILKTNNDLFISLYTKYKDFENLKSNNQLLQINYEQLKHTQNRNVEHFKHELSIAKSEIDRVEASKLLIAKENEALKTTAQNMERAKDQSNRIAEQLKLRINELESSKTYISELLDRKQSQLDELNQEIKTLLEENKKIKKSLSDNESSEEILNSKILKYKLEASKLENELQLLSTSRDWYENELKTRTTEFDEYRSQTNKRLSQALNELNSTKQEAEIVKSSLEKYRSKVEKLTSENQEYQFKIKELSDKLSSQESQYENLLKRKEEYIQVLEKSVKDKTQRIESLDRVYKETYEKVKLDEEAYKRKFEELESEVIRREAKIRELESTINSLTELPMTNEDGIQISSYATKTLNEIDSELSLTDLLEELNSLKRAILIERRAKVKAETELSNILKELQRKMPLMSSLEEKLEAAQEEEHMLNHMVTVLNSEKKNISKTCDLLKKKVTESELQIKSLAKYKIDLQKQLVVLLSEMQFKQCGESPLTLEEKDYIGNIVGKFGEIKDMDENDTEQLISDRLTTFKDITELIKQNENLMVVSRKLASELESKENNSNNLLGDAETDTIQKAKNAIVKLQEKVKNLETQLKATQNSRDILQNLLDSGAVGDKNDKSATEERVNVLIAELKSKKEELATLRKSYDEHMFELNTKLRNSDSERTETELRLAKEVSLNTLNQEKINSLISKIEFMKQESAQLRSMIEKNNKNSALLENKVQEVNDELIKKNSTVVNLEIQVKTMIAEKNVWKSVEEQLRNEVTRLYNEKAESNERYIRLQTLDGERQAHFAEALKRFSNTQDALQKEIEILREKLEKSNNEISSILHSKNVDSKIYHKRIDLLTDELSLNKELIAAKEKLVNELQGELAALKRKQVSIDERKQNVLTSIGSSSESDNISVLKEELKNALEDLDVALKESTQYKELSSAAEKQLRILNENYTQYKAITEDKISSLTSKLNDAVSKVEELQHEKEKMDSDYTHLQQSSEIEKQEYTSKIDELNVAIGTFESIKSDYESKLQLAKDELKEKEKNIQELRDLIGDKDNQILAFETIAEASKKEVNDFKNKILHDEEIIAQKDALVDQIQTQNKDTIIKLEQDLRNDRIRISELETQNRTLLNQLEESPLSYGESDDMKNLIAYLNREKDSLSQQLSYVQGEEAILRQNLISREKEVAELKSELAVVKEKSATIDKYVESMANMKSEVEELRVYKENNASLRNQIELYESRISDMERQLNQVSSDYSSANSNIGELQNRIEEATSENAELREQVKKLNEQLRDVAGSAASLDDLEAKNKLVTELEAKLEEKNNLVARMKAEFIDKLRKKSAEKNQVEEDLKKLTVKIEHLENQSIASPGADNNDAVNSLQTEINSLKEQIRQKTAENATISQTSAEQLSKVTAQMASLKNELETLKSSVGEVQVKDVSEIEKKYIEEKEELLKELQELKNNTSSVNDKELEQLKESLKAEYKAAADAEIQNQKMKYQARLNGIIEKRVQAYKDQVKEYEITVAELREKLKTVGDSSKVEELLKKFEIEKEDLKKQTRSAVEKEKEFKEKLLQGKINRLEDEVKKLKESSNQLIPMKMPMQMGVMPTGNFGNLPNMPNMPNMTNMANVTSMGNMNYNFEQTRDAQAFVPTSRQSQTTHTLNAKSIPTKPAKRVAIEENKEAEKRTKTE</sequence>
<dbReference type="GO" id="GO:0017056">
    <property type="term" value="F:structural constituent of nuclear pore"/>
    <property type="evidence" value="ECO:0007669"/>
    <property type="project" value="TreeGrafter"/>
</dbReference>